<proteinExistence type="predicted"/>
<dbReference type="AlphaFoldDB" id="A0A8R1HJW9"/>
<reference evidence="3" key="1">
    <citation type="submission" date="2010-08" db="EMBL/GenBank/DDBJ databases">
        <authorList>
            <consortium name="Caenorhabditis japonica Sequencing Consortium"/>
            <person name="Wilson R.K."/>
        </authorList>
    </citation>
    <scope>NUCLEOTIDE SEQUENCE [LARGE SCALE GENOMIC DNA]</scope>
    <source>
        <strain evidence="3">DF5081</strain>
    </source>
</reference>
<feature type="region of interest" description="Disordered" evidence="1">
    <location>
        <begin position="1"/>
        <end position="55"/>
    </location>
</feature>
<evidence type="ECO:0000313" key="3">
    <source>
        <dbReference type="Proteomes" id="UP000005237"/>
    </source>
</evidence>
<organism evidence="2 3">
    <name type="scientific">Caenorhabditis japonica</name>
    <dbReference type="NCBI Taxonomy" id="281687"/>
    <lineage>
        <taxon>Eukaryota</taxon>
        <taxon>Metazoa</taxon>
        <taxon>Ecdysozoa</taxon>
        <taxon>Nematoda</taxon>
        <taxon>Chromadorea</taxon>
        <taxon>Rhabditida</taxon>
        <taxon>Rhabditina</taxon>
        <taxon>Rhabditomorpha</taxon>
        <taxon>Rhabditoidea</taxon>
        <taxon>Rhabditidae</taxon>
        <taxon>Peloderinae</taxon>
        <taxon>Caenorhabditis</taxon>
    </lineage>
</organism>
<protein>
    <submittedName>
        <fullName evidence="2">Uncharacterized protein</fullName>
    </submittedName>
</protein>
<evidence type="ECO:0000256" key="1">
    <source>
        <dbReference type="SAM" id="MobiDB-lite"/>
    </source>
</evidence>
<evidence type="ECO:0000313" key="2">
    <source>
        <dbReference type="EnsemblMetazoa" id="CJA03869a.1"/>
    </source>
</evidence>
<sequence length="212" mass="23416">MSNGFWMVDDVGGGQTTNGGWNTNTQAPPQQDMGWGQFDYTQPQQPQQPQQSAGNDYYQQNFQQFQQQPQTNYNANYGGQMFMPNGAAAAAPNNQADGEDYENEPPLLEELGINFSHIKEKTIAVLNPTGVATVEDGVKIVKIESTLGIRIIDAVNKFESALVSVLVAGLDSDDSGNRNCHLPILQRLLQNFRTIVFTGFFASQKWQQHISA</sequence>
<reference evidence="2" key="2">
    <citation type="submission" date="2022-06" db="UniProtKB">
        <authorList>
            <consortium name="EnsemblMetazoa"/>
        </authorList>
    </citation>
    <scope>IDENTIFICATION</scope>
    <source>
        <strain evidence="2">DF5081</strain>
    </source>
</reference>
<dbReference type="EnsemblMetazoa" id="CJA03869a.1">
    <property type="protein sequence ID" value="CJA03869a.1"/>
    <property type="gene ID" value="WBGene00123073"/>
</dbReference>
<feature type="compositionally biased region" description="Low complexity" evidence="1">
    <location>
        <begin position="42"/>
        <end position="55"/>
    </location>
</feature>
<keyword evidence="3" id="KW-1185">Reference proteome</keyword>
<dbReference type="Proteomes" id="UP000005237">
    <property type="component" value="Unassembled WGS sequence"/>
</dbReference>
<name>A0A8R1HJW9_CAEJA</name>
<accession>A0A8R1HJW9</accession>